<sequence length="70" mass="7872">MHDLLETTVKNCWILHCPALQLAGSTSCVFELSCMSDFREQNLLSTIDFVKVALATVLHQRAPLHLAVYK</sequence>
<proteinExistence type="predicted"/>
<keyword evidence="2" id="KW-1185">Reference proteome</keyword>
<evidence type="ECO:0000313" key="2">
    <source>
        <dbReference type="Proteomes" id="UP001234178"/>
    </source>
</evidence>
<organism evidence="1 2">
    <name type="scientific">Daphnia magna</name>
    <dbReference type="NCBI Taxonomy" id="35525"/>
    <lineage>
        <taxon>Eukaryota</taxon>
        <taxon>Metazoa</taxon>
        <taxon>Ecdysozoa</taxon>
        <taxon>Arthropoda</taxon>
        <taxon>Crustacea</taxon>
        <taxon>Branchiopoda</taxon>
        <taxon>Diplostraca</taxon>
        <taxon>Cladocera</taxon>
        <taxon>Anomopoda</taxon>
        <taxon>Daphniidae</taxon>
        <taxon>Daphnia</taxon>
    </lineage>
</organism>
<name>A0ABQ9YNR6_9CRUS</name>
<gene>
    <name evidence="1" type="ORF">OUZ56_004107</name>
</gene>
<comment type="caution">
    <text evidence="1">The sequence shown here is derived from an EMBL/GenBank/DDBJ whole genome shotgun (WGS) entry which is preliminary data.</text>
</comment>
<evidence type="ECO:0000313" key="1">
    <source>
        <dbReference type="EMBL" id="KAK4002267.1"/>
    </source>
</evidence>
<dbReference type="Proteomes" id="UP001234178">
    <property type="component" value="Unassembled WGS sequence"/>
</dbReference>
<dbReference type="EMBL" id="JAOYFB010000001">
    <property type="protein sequence ID" value="KAK4002267.1"/>
    <property type="molecule type" value="Genomic_DNA"/>
</dbReference>
<accession>A0ABQ9YNR6</accession>
<protein>
    <submittedName>
        <fullName evidence="1">Uncharacterized protein</fullName>
    </submittedName>
</protein>
<reference evidence="1 2" key="1">
    <citation type="journal article" date="2023" name="Nucleic Acids Res.">
        <title>The hologenome of Daphnia magna reveals possible DNA methylation and microbiome-mediated evolution of the host genome.</title>
        <authorList>
            <person name="Chaturvedi A."/>
            <person name="Li X."/>
            <person name="Dhandapani V."/>
            <person name="Marshall H."/>
            <person name="Kissane S."/>
            <person name="Cuenca-Cambronero M."/>
            <person name="Asole G."/>
            <person name="Calvet F."/>
            <person name="Ruiz-Romero M."/>
            <person name="Marangio P."/>
            <person name="Guigo R."/>
            <person name="Rago D."/>
            <person name="Mirbahai L."/>
            <person name="Eastwood N."/>
            <person name="Colbourne J.K."/>
            <person name="Zhou J."/>
            <person name="Mallon E."/>
            <person name="Orsini L."/>
        </authorList>
    </citation>
    <scope>NUCLEOTIDE SEQUENCE [LARGE SCALE GENOMIC DNA]</scope>
    <source>
        <strain evidence="1">LRV0_1</strain>
    </source>
</reference>